<name>A0A242MD55_CABSO</name>
<accession>A0A242MD55</accession>
<organism evidence="1 2">
    <name type="scientific">Caballeronia sordidicola</name>
    <name type="common">Burkholderia sordidicola</name>
    <dbReference type="NCBI Taxonomy" id="196367"/>
    <lineage>
        <taxon>Bacteria</taxon>
        <taxon>Pseudomonadati</taxon>
        <taxon>Pseudomonadota</taxon>
        <taxon>Betaproteobacteria</taxon>
        <taxon>Burkholderiales</taxon>
        <taxon>Burkholderiaceae</taxon>
        <taxon>Caballeronia</taxon>
    </lineage>
</organism>
<dbReference type="Proteomes" id="UP000194546">
    <property type="component" value="Unassembled WGS sequence"/>
</dbReference>
<dbReference type="EMBL" id="NBTY01000155">
    <property type="protein sequence ID" value="OTP69227.1"/>
    <property type="molecule type" value="Genomic_DNA"/>
</dbReference>
<reference evidence="1 2" key="1">
    <citation type="submission" date="2017-03" db="EMBL/GenBank/DDBJ databases">
        <title>Genome analysis of strain PAMC 26510.</title>
        <authorList>
            <person name="Oh H.-M."/>
            <person name="Yang J.-A."/>
        </authorList>
    </citation>
    <scope>NUCLEOTIDE SEQUENCE [LARGE SCALE GENOMIC DNA]</scope>
    <source>
        <strain evidence="1 2">PAMC 26510</strain>
    </source>
</reference>
<sequence>MLSACIPAFLSMNPVKRSRLNAIRCGEGSAMRPDEAWKAKHVRWNKRRVVEGEMERA</sequence>
<protein>
    <submittedName>
        <fullName evidence="1">Uncharacterized protein</fullName>
    </submittedName>
</protein>
<evidence type="ECO:0000313" key="1">
    <source>
        <dbReference type="EMBL" id="OTP69227.1"/>
    </source>
</evidence>
<dbReference type="AlphaFoldDB" id="A0A242MD55"/>
<gene>
    <name evidence="1" type="ORF">PAMC26510_27385</name>
</gene>
<proteinExistence type="predicted"/>
<comment type="caution">
    <text evidence="1">The sequence shown here is derived from an EMBL/GenBank/DDBJ whole genome shotgun (WGS) entry which is preliminary data.</text>
</comment>
<dbReference type="RefSeq" id="WP_179196465.1">
    <property type="nucleotide sequence ID" value="NZ_NBTY01000155.1"/>
</dbReference>
<evidence type="ECO:0000313" key="2">
    <source>
        <dbReference type="Proteomes" id="UP000194546"/>
    </source>
</evidence>